<evidence type="ECO:0000259" key="1">
    <source>
        <dbReference type="PROSITE" id="PS51186"/>
    </source>
</evidence>
<dbReference type="InterPro" id="IPR016181">
    <property type="entry name" value="Acyl_CoA_acyltransferase"/>
</dbReference>
<evidence type="ECO:0000313" key="3">
    <source>
        <dbReference type="Proteomes" id="UP000093281"/>
    </source>
</evidence>
<dbReference type="AlphaFoldDB" id="A0A1C0B732"/>
<dbReference type="PANTHER" id="PTHR43792:SF1">
    <property type="entry name" value="N-ACETYLTRANSFERASE DOMAIN-CONTAINING PROTEIN"/>
    <property type="match status" value="1"/>
</dbReference>
<dbReference type="OrthoDB" id="9801656at2"/>
<evidence type="ECO:0000313" key="2">
    <source>
        <dbReference type="EMBL" id="OCL99393.1"/>
    </source>
</evidence>
<dbReference type="PANTHER" id="PTHR43792">
    <property type="entry name" value="GNAT FAMILY, PUTATIVE (AFU_ORTHOLOGUE AFUA_3G00765)-RELATED-RELATED"/>
    <property type="match status" value="1"/>
</dbReference>
<accession>A0A1C0B732</accession>
<protein>
    <submittedName>
        <fullName evidence="2">Ribosomal-protein-S5-alanine N-acetyltransferase</fullName>
    </submittedName>
</protein>
<dbReference type="InterPro" id="IPR000182">
    <property type="entry name" value="GNAT_dom"/>
</dbReference>
<dbReference type="EMBL" id="LCUJ01000003">
    <property type="protein sequence ID" value="OCL99393.1"/>
    <property type="molecule type" value="Genomic_DNA"/>
</dbReference>
<dbReference type="GO" id="GO:0016747">
    <property type="term" value="F:acyltransferase activity, transferring groups other than amino-acyl groups"/>
    <property type="evidence" value="ECO:0007669"/>
    <property type="project" value="InterPro"/>
</dbReference>
<dbReference type="InterPro" id="IPR051531">
    <property type="entry name" value="N-acetyltransferase"/>
</dbReference>
<sequence length="179" mass="21194">MQIKTERLKIRTLQDSDLNDFFDIYKDEETCKYLLHNSWNEKNKNEEFKEKLSKQSLEKDFAINLACILDDVVIGEINIWNTQMKDCVEIGYCFNPKYGNKAYATEALKAVVEYLFINKNIHRIQANMDARNLVSAKLYEKIGMRREAYFIKDFYSKGEWTDSFIYGMLISDLKYKNKG</sequence>
<dbReference type="Proteomes" id="UP000093281">
    <property type="component" value="Unassembled WGS sequence"/>
</dbReference>
<name>A0A1C0B732_9BACT</name>
<dbReference type="PROSITE" id="PS51186">
    <property type="entry name" value="GNAT"/>
    <property type="match status" value="1"/>
</dbReference>
<dbReference type="Pfam" id="PF13302">
    <property type="entry name" value="Acetyltransf_3"/>
    <property type="match status" value="1"/>
</dbReference>
<comment type="caution">
    <text evidence="2">The sequence shown here is derived from an EMBL/GenBank/DDBJ whole genome shotgun (WGS) entry which is preliminary data.</text>
</comment>
<dbReference type="SUPFAM" id="SSF55729">
    <property type="entry name" value="Acyl-CoA N-acyltransferases (Nat)"/>
    <property type="match status" value="1"/>
</dbReference>
<dbReference type="STRING" id="544718.AAX25_01253"/>
<dbReference type="Gene3D" id="3.40.630.30">
    <property type="match status" value="1"/>
</dbReference>
<proteinExistence type="predicted"/>
<organism evidence="2 3">
    <name type="scientific">Aliarcobacter thereius</name>
    <dbReference type="NCBI Taxonomy" id="544718"/>
    <lineage>
        <taxon>Bacteria</taxon>
        <taxon>Pseudomonadati</taxon>
        <taxon>Campylobacterota</taxon>
        <taxon>Epsilonproteobacteria</taxon>
        <taxon>Campylobacterales</taxon>
        <taxon>Arcobacteraceae</taxon>
        <taxon>Aliarcobacter</taxon>
    </lineage>
</organism>
<dbReference type="PATRIC" id="fig|544718.51.peg.1178"/>
<gene>
    <name evidence="2" type="ORF">AAX29_01207</name>
</gene>
<dbReference type="RefSeq" id="WP_066186279.1">
    <property type="nucleotide sequence ID" value="NZ_LCUJ01000003.1"/>
</dbReference>
<keyword evidence="2" id="KW-0808">Transferase</keyword>
<feature type="domain" description="N-acetyltransferase" evidence="1">
    <location>
        <begin position="8"/>
        <end position="171"/>
    </location>
</feature>
<reference evidence="3" key="1">
    <citation type="submission" date="2015-05" db="EMBL/GenBank/DDBJ databases">
        <authorList>
            <person name="Rovetto F."/>
            <person name="Cocolin L."/>
            <person name="Illeghems K."/>
            <person name="Van Nieuwerburgh F."/>
            <person name="Houf K."/>
        </authorList>
    </citation>
    <scope>NUCLEOTIDE SEQUENCE [LARGE SCALE GENOMIC DNA]</scope>
    <source>
        <strain evidence="3">DU22</strain>
    </source>
</reference>